<protein>
    <submittedName>
        <fullName evidence="2">DUF4397 domain-containing protein</fullName>
    </submittedName>
</protein>
<comment type="caution">
    <text evidence="2">The sequence shown here is derived from an EMBL/GenBank/DDBJ whole genome shotgun (WGS) entry which is preliminary data.</text>
</comment>
<accession>A0A371J193</accession>
<proteinExistence type="predicted"/>
<evidence type="ECO:0000259" key="1">
    <source>
        <dbReference type="Pfam" id="PF14344"/>
    </source>
</evidence>
<dbReference type="Pfam" id="PF14344">
    <property type="entry name" value="DUF4397"/>
    <property type="match status" value="1"/>
</dbReference>
<dbReference type="InterPro" id="IPR025510">
    <property type="entry name" value="DUF4397"/>
</dbReference>
<evidence type="ECO:0000313" key="3">
    <source>
        <dbReference type="Proteomes" id="UP000215694"/>
    </source>
</evidence>
<dbReference type="Proteomes" id="UP000215694">
    <property type="component" value="Unassembled WGS sequence"/>
</dbReference>
<dbReference type="EMBL" id="NOJY02000027">
    <property type="protein sequence ID" value="RDY26428.1"/>
    <property type="molecule type" value="Genomic_DNA"/>
</dbReference>
<keyword evidence="3" id="KW-1185">Reference proteome</keyword>
<gene>
    <name evidence="2" type="ORF">CHL78_013535</name>
</gene>
<sequence length="215" mass="24212">MVVEGKKLRGSNFMRKFNDQYSLVRMFHAVPEGDAVDVYVDGSPFFRNLNFTEFSPYIYIPEGTYEIAVYLADTVENPLVMHDIELDAGTLVTIAVNGNLNDIELLKIEEDMDDATGNNSKVRAVHLAPSSPEINVIADGQMLFRNVEFRDVTDYKEVAPKVYDVDIETSQGNRLIRSNQVTINPNRVYTFYAVGNIPNVQIIQSLDGATFMEQS</sequence>
<evidence type="ECO:0000313" key="2">
    <source>
        <dbReference type="EMBL" id="RDY26428.1"/>
    </source>
</evidence>
<name>A0A371J193_9FIRM</name>
<dbReference type="AlphaFoldDB" id="A0A371J193"/>
<reference evidence="2 3" key="1">
    <citation type="journal article" date="2017" name="Genome Announc.">
        <title>Draft Genome Sequence of Romboutsia weinsteinii sp. nov. Strain CCRI-19649(T) Isolated from Surface Water.</title>
        <authorList>
            <person name="Maheux A.F."/>
            <person name="Boudreau D.K."/>
            <person name="Berube E."/>
            <person name="Boissinot M."/>
            <person name="Cantin P."/>
            <person name="Raymond F."/>
            <person name="Corbeil J."/>
            <person name="Omar R.F."/>
            <person name="Bergeron M.G."/>
        </authorList>
    </citation>
    <scope>NUCLEOTIDE SEQUENCE [LARGE SCALE GENOMIC DNA]</scope>
    <source>
        <strain evidence="2 3">CCRI-19649</strain>
    </source>
</reference>
<feature type="domain" description="DUF4397" evidence="1">
    <location>
        <begin position="22"/>
        <end position="136"/>
    </location>
</feature>
<organism evidence="2 3">
    <name type="scientific">Romboutsia weinsteinii</name>
    <dbReference type="NCBI Taxonomy" id="2020949"/>
    <lineage>
        <taxon>Bacteria</taxon>
        <taxon>Bacillati</taxon>
        <taxon>Bacillota</taxon>
        <taxon>Clostridia</taxon>
        <taxon>Peptostreptococcales</taxon>
        <taxon>Peptostreptococcaceae</taxon>
        <taxon>Romboutsia</taxon>
    </lineage>
</organism>